<feature type="chain" id="PRO_5037414790" description="Type VII secretion system protein EssD-like domain-containing protein" evidence="2">
    <location>
        <begin position="49"/>
        <end position="1351"/>
    </location>
</feature>
<gene>
    <name evidence="4" type="ORF">Aau02nite_85690</name>
</gene>
<comment type="caution">
    <text evidence="4">The sequence shown here is derived from an EMBL/GenBank/DDBJ whole genome shotgun (WGS) entry which is preliminary data.</text>
</comment>
<feature type="compositionally biased region" description="Basic and acidic residues" evidence="1">
    <location>
        <begin position="889"/>
        <end position="914"/>
    </location>
</feature>
<evidence type="ECO:0000313" key="5">
    <source>
        <dbReference type="Proteomes" id="UP000681340"/>
    </source>
</evidence>
<feature type="region of interest" description="Disordered" evidence="1">
    <location>
        <begin position="616"/>
        <end position="657"/>
    </location>
</feature>
<dbReference type="Gene3D" id="3.40.570.10">
    <property type="entry name" value="Extracellular Endonuclease, subunit A"/>
    <property type="match status" value="1"/>
</dbReference>
<organism evidence="4 5">
    <name type="scientific">Actinoplanes auranticolor</name>
    <dbReference type="NCBI Taxonomy" id="47988"/>
    <lineage>
        <taxon>Bacteria</taxon>
        <taxon>Bacillati</taxon>
        <taxon>Actinomycetota</taxon>
        <taxon>Actinomycetes</taxon>
        <taxon>Micromonosporales</taxon>
        <taxon>Micromonosporaceae</taxon>
        <taxon>Actinoplanes</taxon>
    </lineage>
</organism>
<evidence type="ECO:0000256" key="2">
    <source>
        <dbReference type="SAM" id="SignalP"/>
    </source>
</evidence>
<dbReference type="Pfam" id="PF13930">
    <property type="entry name" value="Endonuclea_NS_2"/>
    <property type="match status" value="1"/>
</dbReference>
<feature type="region of interest" description="Disordered" evidence="1">
    <location>
        <begin position="866"/>
        <end position="987"/>
    </location>
</feature>
<reference evidence="4" key="1">
    <citation type="submission" date="2021-03" db="EMBL/GenBank/DDBJ databases">
        <title>Whole genome shotgun sequence of Actinoplanes auranticolor NBRC 12245.</title>
        <authorList>
            <person name="Komaki H."/>
            <person name="Tamura T."/>
        </authorList>
    </citation>
    <scope>NUCLEOTIDE SEQUENCE</scope>
    <source>
        <strain evidence="4">NBRC 12245</strain>
    </source>
</reference>
<dbReference type="InterPro" id="IPR044927">
    <property type="entry name" value="Endonuclea_NS_2"/>
</dbReference>
<keyword evidence="5" id="KW-1185">Reference proteome</keyword>
<dbReference type="PANTHER" id="PTHR48125:SF12">
    <property type="entry name" value="AT HOOK TRANSCRIPTION FACTOR FAMILY-RELATED"/>
    <property type="match status" value="1"/>
</dbReference>
<sequence>MFGWLADQTGVHTHWTGVALFIRHLRRFVATAAAAALLAGLTPDGAIAAPAPPPPPAPAPAAKVPGQSLKDLFKYPSFAPKTARAGSTDDVTYQLMTWYAEAHADPEVREAAAAAIIAGDAAIAAFIAPNGGYSQAVKKAEQRRVKADQALVAEIKLLRDTGGPVFNAEVERVLAPTAKPRDREAFKAYGAKISRERDAELTQRQKDRAAELRARVQLIVDSTNDAEHPNVHADAVEALAGNDAAIAAFLESGLVIAGELDAEAREELIAAQEAELKAIEDAADLAVRSRKANDARAALIQAHGAGLRALKQSANALTSGAINARRAARILEARGPLRDLEAVKEAAAINLTDARDFATEATTAAARATTAADVLVNEAKLDYGKEWAELAQGLALSAEAAHQATQTAVHAIDATIATHKAIGHADEAAKRAEQAAKWKQQAIKQRDTAEKLAAVAKKEADAAEKAAARAEAHRRATEAKTAEAWEHARKTAEHKAEAQRQADIAADQREIAEAERQNAAAHLATTQAQAAEAGRKRGLAKVDEDNAAAERARADAAEGRAETARDNSRDRAERARSLRDAAFDAAEERDLLAMQARSAEAAAAALPAGQDKVEAEAAAREARAAANKAQQDADSAKRNADDATAAASRADAAATEAERASARARAAADKADAAAAASRRAASAAEAEAARTHQAAQAAQRLAAAATAEEVKAARASEAAERAARGAATAAVKSLWAADRSFTEATAAANEAASATVQSENAYRSAAAARSSATAALIPASEAVELLAPFAQTDVNADFARQVADLAVQISEEQALAAEARAVEAQNAAVRAGQAAEAAHQDAKEAYQAAARAAEHAAAAARDNARAKRAMLRAKEQGRLARASAASARDADAQARRDARDARSAANRATEDARIAGMSADEAERLSTKARGLADQAQRDADAAQDSARKAQEHADAAAESATDAEKYAEETAEHAEKANQYADEAQAETARLAAEIRASENADLDAAFELTPAMLADARDYLTTEQFASIEPFIAASRGDVSQFLTQYGPQLIGEFFNVDDIKACFSGKILSCLILVAEQLGPVRAFKALKLLYKATKAVKSFWDAVKKARKVIRNVTKKLDACQQGLIKDITGDLVGEAIGAAGAAAKARAAAAAGPKKKCKVDFPDACDDDFAGKAGPAVGRRNAADNPCVCEKPREQRHHYLPLTFGRPNGVRATLCPVDLKKPNSRDSIKNVFVVDFPSPIPLDAEGKYTYNRTHILADRFRGKPATDNLFTGYRKMNMGGMKTCENIMATHLGKGEIIIYSGQLQYSPATAQRPSGIHMTAYLKKSGRVLFSLLIPNTPQLGTGC</sequence>
<dbReference type="InterPro" id="IPR044929">
    <property type="entry name" value="DNA/RNA_non-sp_Endonuclease_sf"/>
</dbReference>
<evidence type="ECO:0000256" key="1">
    <source>
        <dbReference type="SAM" id="MobiDB-lite"/>
    </source>
</evidence>
<name>A0A919VYG1_9ACTN</name>
<feature type="region of interest" description="Disordered" evidence="1">
    <location>
        <begin position="464"/>
        <end position="504"/>
    </location>
</feature>
<keyword evidence="2" id="KW-0732">Signal</keyword>
<feature type="compositionally biased region" description="Basic and acidic residues" evidence="1">
    <location>
        <begin position="540"/>
        <end position="573"/>
    </location>
</feature>
<accession>A0A919VYG1</accession>
<feature type="compositionally biased region" description="Basic and acidic residues" evidence="1">
    <location>
        <begin position="964"/>
        <end position="978"/>
    </location>
</feature>
<feature type="region of interest" description="Disordered" evidence="1">
    <location>
        <begin position="529"/>
        <end position="573"/>
    </location>
</feature>
<feature type="domain" description="Type VII secretion system protein EssD-like" evidence="3">
    <location>
        <begin position="1251"/>
        <end position="1327"/>
    </location>
</feature>
<dbReference type="PANTHER" id="PTHR48125">
    <property type="entry name" value="LP07818P1"/>
    <property type="match status" value="1"/>
</dbReference>
<feature type="compositionally biased region" description="Low complexity" evidence="1">
    <location>
        <begin position="624"/>
        <end position="633"/>
    </location>
</feature>
<protein>
    <recommendedName>
        <fullName evidence="3">Type VII secretion system protein EssD-like domain-containing protein</fullName>
    </recommendedName>
</protein>
<evidence type="ECO:0000259" key="3">
    <source>
        <dbReference type="Pfam" id="PF13930"/>
    </source>
</evidence>
<dbReference type="Proteomes" id="UP000681340">
    <property type="component" value="Unassembled WGS sequence"/>
</dbReference>
<evidence type="ECO:0000313" key="4">
    <source>
        <dbReference type="EMBL" id="GIM79420.1"/>
    </source>
</evidence>
<feature type="compositionally biased region" description="Basic and acidic residues" evidence="1">
    <location>
        <begin position="937"/>
        <end position="957"/>
    </location>
</feature>
<feature type="compositionally biased region" description="Low complexity" evidence="1">
    <location>
        <begin position="642"/>
        <end position="655"/>
    </location>
</feature>
<proteinExistence type="predicted"/>
<feature type="signal peptide" evidence="2">
    <location>
        <begin position="1"/>
        <end position="48"/>
    </location>
</feature>
<dbReference type="EMBL" id="BOQL01000082">
    <property type="protein sequence ID" value="GIM79420.1"/>
    <property type="molecule type" value="Genomic_DNA"/>
</dbReference>